<name>A0A158QBA1_ENTVE</name>
<organism evidence="5">
    <name type="scientific">Enterobius vermicularis</name>
    <name type="common">Human pinworm</name>
    <dbReference type="NCBI Taxonomy" id="51028"/>
    <lineage>
        <taxon>Eukaryota</taxon>
        <taxon>Metazoa</taxon>
        <taxon>Ecdysozoa</taxon>
        <taxon>Nematoda</taxon>
        <taxon>Chromadorea</taxon>
        <taxon>Rhabditida</taxon>
        <taxon>Spirurina</taxon>
        <taxon>Oxyuridomorpha</taxon>
        <taxon>Oxyuroidea</taxon>
        <taxon>Oxyuridae</taxon>
        <taxon>Enterobius</taxon>
    </lineage>
</organism>
<evidence type="ECO:0000313" key="4">
    <source>
        <dbReference type="Proteomes" id="UP000274131"/>
    </source>
</evidence>
<evidence type="ECO:0000259" key="2">
    <source>
        <dbReference type="PROSITE" id="PS50215"/>
    </source>
</evidence>
<comment type="caution">
    <text evidence="1">Lacks conserved residue(s) required for the propagation of feature annotation.</text>
</comment>
<keyword evidence="1" id="KW-0479">Metal-binding</keyword>
<dbReference type="WBParaSite" id="EVEC_0000876501-mRNA-1">
    <property type="protein sequence ID" value="EVEC_0000876501-mRNA-1"/>
    <property type="gene ID" value="EVEC_0000876501"/>
</dbReference>
<evidence type="ECO:0000256" key="1">
    <source>
        <dbReference type="PROSITE-ProRule" id="PRU00276"/>
    </source>
</evidence>
<feature type="binding site" evidence="1">
    <location>
        <position position="74"/>
    </location>
    <ligand>
        <name>Zn(2+)</name>
        <dbReference type="ChEBI" id="CHEBI:29105"/>
        <note>catalytic</note>
    </ligand>
</feature>
<gene>
    <name evidence="3" type="ORF">EVEC_LOCUS8249</name>
</gene>
<keyword evidence="1" id="KW-0862">Zinc</keyword>
<dbReference type="GO" id="GO:0004222">
    <property type="term" value="F:metalloendopeptidase activity"/>
    <property type="evidence" value="ECO:0007669"/>
    <property type="project" value="InterPro"/>
</dbReference>
<evidence type="ECO:0000313" key="3">
    <source>
        <dbReference type="EMBL" id="VDD93498.1"/>
    </source>
</evidence>
<dbReference type="GO" id="GO:0046872">
    <property type="term" value="F:metal ion binding"/>
    <property type="evidence" value="ECO:0007669"/>
    <property type="project" value="UniProtKB-KW"/>
</dbReference>
<dbReference type="Gene3D" id="3.40.390.10">
    <property type="entry name" value="Collagenase (Catalytic Domain)"/>
    <property type="match status" value="1"/>
</dbReference>
<dbReference type="InterPro" id="IPR001590">
    <property type="entry name" value="Peptidase_M12B"/>
</dbReference>
<dbReference type="STRING" id="51028.A0A158QBA1"/>
<sequence>MQIDGPDLSLYSFENLFRLKELPIHDFAVLLSYRYGGGLAFVGGMCTTKAVMLCGFYPHNPEAMGSIFFHEVAHLIGVPHRNSTDITKVKDCQCDTKEPNLPFRGCLKIPGFDHDCTLQEMVNAIKHKSCIKQQQTFEGSIPICGNGVIEPGEECDCGLRRYCKKWNCRPHNCTAVIKFWHLVNSYSYSSFIFQQFCNLFKTIQSGKDKTKNALTVELGSDRVQKKV</sequence>
<proteinExistence type="predicted"/>
<accession>A0A158QBA1</accession>
<dbReference type="InterPro" id="IPR024079">
    <property type="entry name" value="MetalloPept_cat_dom_sf"/>
</dbReference>
<feature type="binding site" evidence="1">
    <location>
        <position position="80"/>
    </location>
    <ligand>
        <name>Zn(2+)</name>
        <dbReference type="ChEBI" id="CHEBI:29105"/>
        <note>catalytic</note>
    </ligand>
</feature>
<dbReference type="InterPro" id="IPR036436">
    <property type="entry name" value="Disintegrin_dom_sf"/>
</dbReference>
<dbReference type="SUPFAM" id="SSF55486">
    <property type="entry name" value="Metalloproteases ('zincins'), catalytic domain"/>
    <property type="match status" value="1"/>
</dbReference>
<dbReference type="OrthoDB" id="5951731at2759"/>
<dbReference type="Gene3D" id="4.10.70.10">
    <property type="entry name" value="Disintegrin domain"/>
    <property type="match status" value="1"/>
</dbReference>
<protein>
    <submittedName>
        <fullName evidence="5">Peptidase M12B domain-containing protein</fullName>
    </submittedName>
</protein>
<feature type="domain" description="Peptidase M12B" evidence="2">
    <location>
        <begin position="38"/>
        <end position="107"/>
    </location>
</feature>
<dbReference type="PANTHER" id="PTHR11905:SF250">
    <property type="entry name" value="PEPTIDASE M12B DOMAIN-CONTAINING PROTEIN"/>
    <property type="match status" value="1"/>
</dbReference>
<dbReference type="AlphaFoldDB" id="A0A158QBA1"/>
<dbReference type="Proteomes" id="UP000274131">
    <property type="component" value="Unassembled WGS sequence"/>
</dbReference>
<dbReference type="Pfam" id="PF13582">
    <property type="entry name" value="Reprolysin_3"/>
    <property type="match status" value="1"/>
</dbReference>
<dbReference type="EMBL" id="UXUI01009336">
    <property type="protein sequence ID" value="VDD93498.1"/>
    <property type="molecule type" value="Genomic_DNA"/>
</dbReference>
<dbReference type="GO" id="GO:0006508">
    <property type="term" value="P:proteolysis"/>
    <property type="evidence" value="ECO:0007669"/>
    <property type="project" value="InterPro"/>
</dbReference>
<reference evidence="3 4" key="2">
    <citation type="submission" date="2018-10" db="EMBL/GenBank/DDBJ databases">
        <authorList>
            <consortium name="Pathogen Informatics"/>
        </authorList>
    </citation>
    <scope>NUCLEOTIDE SEQUENCE [LARGE SCALE GENOMIC DNA]</scope>
</reference>
<dbReference type="PANTHER" id="PTHR11905">
    <property type="entry name" value="ADAM A DISINTEGRIN AND METALLOPROTEASE DOMAIN"/>
    <property type="match status" value="1"/>
</dbReference>
<keyword evidence="4" id="KW-1185">Reference proteome</keyword>
<reference evidence="5" key="1">
    <citation type="submission" date="2016-04" db="UniProtKB">
        <authorList>
            <consortium name="WormBaseParasite"/>
        </authorList>
    </citation>
    <scope>IDENTIFICATION</scope>
</reference>
<dbReference type="PROSITE" id="PS50215">
    <property type="entry name" value="ADAM_MEPRO"/>
    <property type="match status" value="1"/>
</dbReference>
<feature type="binding site" evidence="1">
    <location>
        <position position="70"/>
    </location>
    <ligand>
        <name>Zn(2+)</name>
        <dbReference type="ChEBI" id="CHEBI:29105"/>
        <note>catalytic</note>
    </ligand>
</feature>
<evidence type="ECO:0000313" key="5">
    <source>
        <dbReference type="WBParaSite" id="EVEC_0000876501-mRNA-1"/>
    </source>
</evidence>
<feature type="active site" evidence="1">
    <location>
        <position position="71"/>
    </location>
</feature>